<evidence type="ECO:0000313" key="9">
    <source>
        <dbReference type="EnsemblPlants" id="OGLUM03G17790.3"/>
    </source>
</evidence>
<dbReference type="InterPro" id="IPR013969">
    <property type="entry name" value="Oligosacch_biosynth_Alg14"/>
</dbReference>
<name>A0A0D9Z7C8_9ORYZ</name>
<keyword evidence="7" id="KW-0472">Membrane</keyword>
<dbReference type="Pfam" id="PF08660">
    <property type="entry name" value="Alg14"/>
    <property type="match status" value="1"/>
</dbReference>
<evidence type="ECO:0000256" key="7">
    <source>
        <dbReference type="ARBA" id="ARBA00023136"/>
    </source>
</evidence>
<keyword evidence="6" id="KW-1133">Transmembrane helix</keyword>
<keyword evidence="4" id="KW-0812">Transmembrane</keyword>
<keyword evidence="5" id="KW-0256">Endoplasmic reticulum</keyword>
<proteinExistence type="inferred from homology"/>
<dbReference type="GO" id="GO:0006488">
    <property type="term" value="P:dolichol-linked oligosaccharide biosynthetic process"/>
    <property type="evidence" value="ECO:0007669"/>
    <property type="project" value="InterPro"/>
</dbReference>
<dbReference type="Gene3D" id="3.40.50.2000">
    <property type="entry name" value="Glycogen Phosphorylase B"/>
    <property type="match status" value="1"/>
</dbReference>
<dbReference type="FunFam" id="3.40.50.2000:FF:000182">
    <property type="entry name" value="UDP-N-acetylglucosamine transferase subunit ALG14 isogeny"/>
    <property type="match status" value="1"/>
</dbReference>
<protein>
    <recommendedName>
        <fullName evidence="3">UDP-N-acetylglucosamine transferase subunit ALG14</fullName>
    </recommendedName>
</protein>
<dbReference type="PANTHER" id="PTHR12154:SF4">
    <property type="entry name" value="UDP-N-ACETYLGLUCOSAMINE TRANSFERASE SUBUNIT ALG14 HOMOLOG"/>
    <property type="match status" value="1"/>
</dbReference>
<evidence type="ECO:0000256" key="3">
    <source>
        <dbReference type="ARBA" id="ARBA00017467"/>
    </source>
</evidence>
<dbReference type="PANTHER" id="PTHR12154">
    <property type="entry name" value="GLYCOSYL TRANSFERASE-RELATED"/>
    <property type="match status" value="1"/>
</dbReference>
<evidence type="ECO:0000256" key="6">
    <source>
        <dbReference type="ARBA" id="ARBA00022989"/>
    </source>
</evidence>
<evidence type="ECO:0000256" key="4">
    <source>
        <dbReference type="ARBA" id="ARBA00022692"/>
    </source>
</evidence>
<evidence type="ECO:0000256" key="2">
    <source>
        <dbReference type="ARBA" id="ARBA00009731"/>
    </source>
</evidence>
<feature type="region of interest" description="Disordered" evidence="8">
    <location>
        <begin position="1"/>
        <end position="20"/>
    </location>
</feature>
<evidence type="ECO:0000256" key="5">
    <source>
        <dbReference type="ARBA" id="ARBA00022824"/>
    </source>
</evidence>
<dbReference type="AlphaFoldDB" id="A0A0D9Z7C8"/>
<comment type="subcellular location">
    <subcellularLocation>
        <location evidence="1">Endoplasmic reticulum membrane</location>
        <topology evidence="1">Single-pass membrane protein</topology>
    </subcellularLocation>
</comment>
<dbReference type="EnsemblPlants" id="OGLUM03G17790.3">
    <property type="protein sequence ID" value="OGLUM03G17790.3"/>
    <property type="gene ID" value="OGLUM03G17790"/>
</dbReference>
<sequence length="342" mass="37772">MSSISGPFGSPRGSAVSLSRKSWAPGRRRCFCLLLRRDAPPPGLLFRREGHRSAGGDAAARRQRGRTTPSRRGTGGRGGVTHRRGGVEAQIQGGATHRLGGHTAEMMNVVTTLQKDRFTPRYYVAALTDNMSLQKAQVYEQSLVRVEVDKEEGVENAQFVQIYRSREVGQSYITSIATTLLATSHAIWIIIRIRPQVIFCNGPGTCIPLCISAFLLKVLGLGWSSIFYIESIARVKKLSLSGLLLYKLRIADQFFVQWPQLQQKYPRACYAGRLISSSTLHFSFIKSKDIASFFHANVRDLLPFPIPFASQSSHLTSPLTALQATLPRQHSLPCAAADIFAV</sequence>
<feature type="region of interest" description="Disordered" evidence="8">
    <location>
        <begin position="43"/>
        <end position="83"/>
    </location>
</feature>
<reference evidence="9" key="2">
    <citation type="submission" date="2018-05" db="EMBL/GenBank/DDBJ databases">
        <title>OgluRS3 (Oryza glumaepatula Reference Sequence Version 3).</title>
        <authorList>
            <person name="Zhang J."/>
            <person name="Kudrna D."/>
            <person name="Lee S."/>
            <person name="Talag J."/>
            <person name="Welchert J."/>
            <person name="Wing R.A."/>
        </authorList>
    </citation>
    <scope>NUCLEOTIDE SEQUENCE [LARGE SCALE GENOMIC DNA]</scope>
</reference>
<dbReference type="Proteomes" id="UP000026961">
    <property type="component" value="Chromosome 3"/>
</dbReference>
<organism evidence="9">
    <name type="scientific">Oryza glumipatula</name>
    <dbReference type="NCBI Taxonomy" id="40148"/>
    <lineage>
        <taxon>Eukaryota</taxon>
        <taxon>Viridiplantae</taxon>
        <taxon>Streptophyta</taxon>
        <taxon>Embryophyta</taxon>
        <taxon>Tracheophyta</taxon>
        <taxon>Spermatophyta</taxon>
        <taxon>Magnoliopsida</taxon>
        <taxon>Liliopsida</taxon>
        <taxon>Poales</taxon>
        <taxon>Poaceae</taxon>
        <taxon>BOP clade</taxon>
        <taxon>Oryzoideae</taxon>
        <taxon>Oryzeae</taxon>
        <taxon>Oryzinae</taxon>
        <taxon>Oryza</taxon>
    </lineage>
</organism>
<accession>A0A0D9Z7C8</accession>
<keyword evidence="10" id="KW-1185">Reference proteome</keyword>
<evidence type="ECO:0000256" key="1">
    <source>
        <dbReference type="ARBA" id="ARBA00004389"/>
    </source>
</evidence>
<dbReference type="GO" id="GO:0004577">
    <property type="term" value="F:N-acetylglucosaminyldiphosphodolichol N-acetylglucosaminyltransferase activity"/>
    <property type="evidence" value="ECO:0007669"/>
    <property type="project" value="TreeGrafter"/>
</dbReference>
<evidence type="ECO:0000313" key="10">
    <source>
        <dbReference type="Proteomes" id="UP000026961"/>
    </source>
</evidence>
<evidence type="ECO:0000256" key="8">
    <source>
        <dbReference type="SAM" id="MobiDB-lite"/>
    </source>
</evidence>
<reference evidence="9" key="1">
    <citation type="submission" date="2015-04" db="UniProtKB">
        <authorList>
            <consortium name="EnsemblPlants"/>
        </authorList>
    </citation>
    <scope>IDENTIFICATION</scope>
</reference>
<dbReference type="Gramene" id="OGLUM03G17790.3">
    <property type="protein sequence ID" value="OGLUM03G17790.3"/>
    <property type="gene ID" value="OGLUM03G17790"/>
</dbReference>
<dbReference type="GO" id="GO:0043541">
    <property type="term" value="C:UDP-N-acetylglucosamine transferase complex"/>
    <property type="evidence" value="ECO:0007669"/>
    <property type="project" value="TreeGrafter"/>
</dbReference>
<comment type="similarity">
    <text evidence="2">Belongs to the ALG14 family.</text>
</comment>